<keyword evidence="7" id="KW-1185">Reference proteome</keyword>
<reference evidence="6 7" key="2">
    <citation type="submission" date="2023-12" db="EMBL/GenBank/DDBJ databases">
        <authorList>
            <consortium name="Cladostephus spongiosus"/>
            <person name="Lorente B."/>
            <person name="Cabral C."/>
            <person name="Frias J."/>
            <person name="Faria J."/>
            <person name="Toubarro D."/>
        </authorList>
    </citation>
    <scope>NUCLEOTIDE SEQUENCE [LARGE SCALE GENOMIC DNA]</scope>
    <source>
        <strain evidence="6 7">ZMCS4</strain>
    </source>
</reference>
<dbReference type="SMART" id="SM00283">
    <property type="entry name" value="MA"/>
    <property type="match status" value="1"/>
</dbReference>
<dbReference type="Gene3D" id="1.10.287.950">
    <property type="entry name" value="Methyl-accepting chemotaxis protein"/>
    <property type="match status" value="1"/>
</dbReference>
<keyword evidence="4" id="KW-0472">Membrane</keyword>
<dbReference type="PANTHER" id="PTHR43531:SF11">
    <property type="entry name" value="METHYL-ACCEPTING CHEMOTAXIS PROTEIN 3"/>
    <property type="match status" value="1"/>
</dbReference>
<feature type="domain" description="Methyl-accepting transducer" evidence="5">
    <location>
        <begin position="234"/>
        <end position="456"/>
    </location>
</feature>
<accession>A0ABU7G430</accession>
<evidence type="ECO:0000259" key="5">
    <source>
        <dbReference type="PROSITE" id="PS50111"/>
    </source>
</evidence>
<evidence type="ECO:0000256" key="1">
    <source>
        <dbReference type="ARBA" id="ARBA00022500"/>
    </source>
</evidence>
<evidence type="ECO:0000313" key="6">
    <source>
        <dbReference type="EMBL" id="MEE1674151.1"/>
    </source>
</evidence>
<dbReference type="PROSITE" id="PS50111">
    <property type="entry name" value="CHEMOTAXIS_TRANSDUC_2"/>
    <property type="match status" value="1"/>
</dbReference>
<keyword evidence="4" id="KW-0812">Transmembrane</keyword>
<feature type="transmembrane region" description="Helical" evidence="4">
    <location>
        <begin position="79"/>
        <end position="99"/>
    </location>
</feature>
<dbReference type="EMBL" id="JAYDYW010000007">
    <property type="protein sequence ID" value="MEE1674151.1"/>
    <property type="molecule type" value="Genomic_DNA"/>
</dbReference>
<dbReference type="InterPro" id="IPR051310">
    <property type="entry name" value="MCP_chemotaxis"/>
</dbReference>
<keyword evidence="3" id="KW-0807">Transducer</keyword>
<reference evidence="7" key="1">
    <citation type="submission" date="2023-07" db="EMBL/GenBank/DDBJ databases">
        <title>Draft genome sequence of Agarivorans aestuarii strain ZMCS4, a CAZymes producing bacteria isolated from the marine brown algae Clodostephus spongiosus.</title>
        <authorList>
            <person name="Lorente B."/>
            <person name="Cabral C."/>
            <person name="Frias J."/>
            <person name="Faria J."/>
            <person name="Toubarro D."/>
        </authorList>
    </citation>
    <scope>NUCLEOTIDE SEQUENCE [LARGE SCALE GENOMIC DNA]</scope>
    <source>
        <strain evidence="7">ZMCS4</strain>
    </source>
</reference>
<dbReference type="RefSeq" id="WP_329775323.1">
    <property type="nucleotide sequence ID" value="NZ_JAYDYW010000007.1"/>
</dbReference>
<dbReference type="SUPFAM" id="SSF58104">
    <property type="entry name" value="Methyl-accepting chemotaxis protein (MCP) signaling domain"/>
    <property type="match status" value="1"/>
</dbReference>
<dbReference type="InterPro" id="IPR004089">
    <property type="entry name" value="MCPsignal_dom"/>
</dbReference>
<dbReference type="Pfam" id="PF00015">
    <property type="entry name" value="MCPsignal"/>
    <property type="match status" value="1"/>
</dbReference>
<evidence type="ECO:0000256" key="4">
    <source>
        <dbReference type="SAM" id="Phobius"/>
    </source>
</evidence>
<name>A0ABU7G430_9ALTE</name>
<feature type="transmembrane region" description="Helical" evidence="4">
    <location>
        <begin position="51"/>
        <end position="72"/>
    </location>
</feature>
<evidence type="ECO:0000256" key="2">
    <source>
        <dbReference type="ARBA" id="ARBA00029447"/>
    </source>
</evidence>
<keyword evidence="4" id="KW-1133">Transmembrane helix</keyword>
<protein>
    <submittedName>
        <fullName evidence="6">Methyl-accepting chemotaxis protein</fullName>
    </submittedName>
</protein>
<organism evidence="6 7">
    <name type="scientific">Agarivorans aestuarii</name>
    <dbReference type="NCBI Taxonomy" id="1563703"/>
    <lineage>
        <taxon>Bacteria</taxon>
        <taxon>Pseudomonadati</taxon>
        <taxon>Pseudomonadota</taxon>
        <taxon>Gammaproteobacteria</taxon>
        <taxon>Alteromonadales</taxon>
        <taxon>Alteromonadaceae</taxon>
        <taxon>Agarivorans</taxon>
    </lineage>
</organism>
<evidence type="ECO:0000256" key="3">
    <source>
        <dbReference type="PROSITE-ProRule" id="PRU00284"/>
    </source>
</evidence>
<comment type="similarity">
    <text evidence="2">Belongs to the methyl-accepting chemotaxis (MCP) protein family.</text>
</comment>
<sequence>MLNPVEIYGRIFKPRTEVKNEHQQAVKTLLFYLFFGLLVGIYSAFKWQKYAHADLIASSLVLVSITLAASFMLRAGWHYLLVANIALTGMVLHAMNIVYQSGGLLHSPHLFWLPTLSLLSYLASNRFWGNVWTGVLFSIGFVMLLADYQGASFPQMQLPESAMAVELFSGFLLPLVLLWLGQNYALGLRDQAFSQAKQAQLSNQDMVQASEQSKRQLQQVVEHASDSSTQLVSSASDMSNTVQQMNNKAAQIAQSSADQHQSITQINQNLAQMETVLNQANQSTSQLLALSQQASGNAEQSAQAISQTEQSMQKILNSNQQINSVTDMISDIANQTNLLALNAAIEAARAGEQGRGFSVVADQVRELSQRSSQSTQQIRGLLETCSADVQQGYKVVEQSGEILHSIIGLVQDISSGVGQMAKVMQQQAETVAEVINASSEVSSFSQHNSQSSSALLDNTEQLTGIATQLEGMAEQLHQTVARSEYSS</sequence>
<gene>
    <name evidence="6" type="ORF">SNR37_003585</name>
</gene>
<feature type="transmembrane region" description="Helical" evidence="4">
    <location>
        <begin position="29"/>
        <end position="45"/>
    </location>
</feature>
<keyword evidence="1" id="KW-0145">Chemotaxis</keyword>
<feature type="transmembrane region" description="Helical" evidence="4">
    <location>
        <begin position="131"/>
        <end position="150"/>
    </location>
</feature>
<proteinExistence type="inferred from homology"/>
<evidence type="ECO:0000313" key="7">
    <source>
        <dbReference type="Proteomes" id="UP001310248"/>
    </source>
</evidence>
<dbReference type="PANTHER" id="PTHR43531">
    <property type="entry name" value="PROTEIN ICFG"/>
    <property type="match status" value="1"/>
</dbReference>
<dbReference type="Proteomes" id="UP001310248">
    <property type="component" value="Unassembled WGS sequence"/>
</dbReference>
<feature type="transmembrane region" description="Helical" evidence="4">
    <location>
        <begin position="162"/>
        <end position="181"/>
    </location>
</feature>
<comment type="caution">
    <text evidence="6">The sequence shown here is derived from an EMBL/GenBank/DDBJ whole genome shotgun (WGS) entry which is preliminary data.</text>
</comment>